<keyword evidence="5 6" id="KW-0472">Membrane</keyword>
<name>A0A2S3ZTK9_ARTGL</name>
<keyword evidence="4 6" id="KW-1133">Transmembrane helix</keyword>
<comment type="subcellular location">
    <subcellularLocation>
        <location evidence="1">Cell membrane</location>
        <topology evidence="1">Multi-pass membrane protein</topology>
    </subcellularLocation>
</comment>
<evidence type="ECO:0000256" key="3">
    <source>
        <dbReference type="ARBA" id="ARBA00022692"/>
    </source>
</evidence>
<feature type="transmembrane region" description="Helical" evidence="6">
    <location>
        <begin position="7"/>
        <end position="27"/>
    </location>
</feature>
<dbReference type="Pfam" id="PF09851">
    <property type="entry name" value="SHOCT"/>
    <property type="match status" value="1"/>
</dbReference>
<gene>
    <name evidence="9" type="ORF">CVS27_14545</name>
</gene>
<dbReference type="Pfam" id="PF13396">
    <property type="entry name" value="PLDc_N"/>
    <property type="match status" value="1"/>
</dbReference>
<evidence type="ECO:0000313" key="9">
    <source>
        <dbReference type="EMBL" id="POH72596.1"/>
    </source>
</evidence>
<accession>A0A2S3ZTK9</accession>
<dbReference type="RefSeq" id="WP_103466534.1">
    <property type="nucleotide sequence ID" value="NZ_PPXB01000011.1"/>
</dbReference>
<dbReference type="AlphaFoldDB" id="A0A2S3ZTK9"/>
<evidence type="ECO:0000313" key="10">
    <source>
        <dbReference type="Proteomes" id="UP000237061"/>
    </source>
</evidence>
<keyword evidence="10" id="KW-1185">Reference proteome</keyword>
<dbReference type="InterPro" id="IPR018649">
    <property type="entry name" value="SHOCT"/>
</dbReference>
<organism evidence="9 10">
    <name type="scientific">Arthrobacter glacialis</name>
    <dbReference type="NCBI Taxonomy" id="1664"/>
    <lineage>
        <taxon>Bacteria</taxon>
        <taxon>Bacillati</taxon>
        <taxon>Actinomycetota</taxon>
        <taxon>Actinomycetes</taxon>
        <taxon>Micrococcales</taxon>
        <taxon>Micrococcaceae</taxon>
        <taxon>Arthrobacter</taxon>
    </lineage>
</organism>
<protein>
    <recommendedName>
        <fullName evidence="11">Cardiolipin synthase N-terminal domain-containing protein</fullName>
    </recommendedName>
</protein>
<dbReference type="OrthoDB" id="7596142at2"/>
<keyword evidence="3 6" id="KW-0812">Transmembrane</keyword>
<evidence type="ECO:0000256" key="6">
    <source>
        <dbReference type="SAM" id="Phobius"/>
    </source>
</evidence>
<evidence type="ECO:0000256" key="1">
    <source>
        <dbReference type="ARBA" id="ARBA00004651"/>
    </source>
</evidence>
<evidence type="ECO:0008006" key="11">
    <source>
        <dbReference type="Google" id="ProtNLM"/>
    </source>
</evidence>
<evidence type="ECO:0000259" key="8">
    <source>
        <dbReference type="Pfam" id="PF13396"/>
    </source>
</evidence>
<dbReference type="Proteomes" id="UP000237061">
    <property type="component" value="Unassembled WGS sequence"/>
</dbReference>
<dbReference type="GO" id="GO:0005886">
    <property type="term" value="C:plasma membrane"/>
    <property type="evidence" value="ECO:0007669"/>
    <property type="project" value="UniProtKB-SubCell"/>
</dbReference>
<sequence length="132" mass="15060">MNFWDFLGFLFWSYIFISYLMFLFWILGDIFRDNTLNGWLKAVWILCLIAFPFITALIYLIARGQGMSQRQTAQVQRSMSETESYIRSVASSSPADEISKAKSLLDSGAISQDEFEALKARTLSGTQHHTAV</sequence>
<feature type="transmembrane region" description="Helical" evidence="6">
    <location>
        <begin position="39"/>
        <end position="62"/>
    </location>
</feature>
<comment type="caution">
    <text evidence="9">The sequence shown here is derived from an EMBL/GenBank/DDBJ whole genome shotgun (WGS) entry which is preliminary data.</text>
</comment>
<dbReference type="EMBL" id="PPXC01000012">
    <property type="protein sequence ID" value="POH72596.1"/>
    <property type="molecule type" value="Genomic_DNA"/>
</dbReference>
<keyword evidence="2" id="KW-1003">Cell membrane</keyword>
<feature type="domain" description="SHOCT" evidence="7">
    <location>
        <begin position="96"/>
        <end position="121"/>
    </location>
</feature>
<evidence type="ECO:0000256" key="5">
    <source>
        <dbReference type="ARBA" id="ARBA00023136"/>
    </source>
</evidence>
<proteinExistence type="predicted"/>
<evidence type="ECO:0000256" key="2">
    <source>
        <dbReference type="ARBA" id="ARBA00022475"/>
    </source>
</evidence>
<evidence type="ECO:0000259" key="7">
    <source>
        <dbReference type="Pfam" id="PF09851"/>
    </source>
</evidence>
<reference evidence="9 10" key="1">
    <citation type="submission" date="2018-01" db="EMBL/GenBank/DDBJ databases">
        <title>Arthrobacter sp. nov., from glaciers in China.</title>
        <authorList>
            <person name="Liu Q."/>
            <person name="Xin Y.-H."/>
        </authorList>
    </citation>
    <scope>NUCLEOTIDE SEQUENCE [LARGE SCALE GENOMIC DNA]</scope>
    <source>
        <strain evidence="9 10">HLT2-12-2</strain>
    </source>
</reference>
<dbReference type="InterPro" id="IPR027379">
    <property type="entry name" value="CLS_N"/>
</dbReference>
<evidence type="ECO:0000256" key="4">
    <source>
        <dbReference type="ARBA" id="ARBA00022989"/>
    </source>
</evidence>
<feature type="domain" description="Cardiolipin synthase N-terminal" evidence="8">
    <location>
        <begin position="23"/>
        <end position="63"/>
    </location>
</feature>